<evidence type="ECO:0000256" key="6">
    <source>
        <dbReference type="ARBA" id="ARBA00023004"/>
    </source>
</evidence>
<dbReference type="Pfam" id="PF18537">
    <property type="entry name" value="CODH_A_N"/>
    <property type="match status" value="1"/>
</dbReference>
<dbReference type="GO" id="GO:0046872">
    <property type="term" value="F:metal ion binding"/>
    <property type="evidence" value="ECO:0007669"/>
    <property type="project" value="UniProtKB-KW"/>
</dbReference>
<dbReference type="Gene3D" id="3.40.970.20">
    <property type="entry name" value="Carbon monoxide dehydrogenase alpha subunit. Chain D, domain 4"/>
    <property type="match status" value="1"/>
</dbReference>
<dbReference type="Gene3D" id="1.10.8.190">
    <property type="entry name" value="Carbon monoxide dehydrogenase alpha subunit. Chain M, domain 1"/>
    <property type="match status" value="1"/>
</dbReference>
<dbReference type="EMBL" id="WJBD01000001">
    <property type="protein sequence ID" value="MBC3887046.1"/>
    <property type="molecule type" value="Genomic_DNA"/>
</dbReference>
<dbReference type="Proteomes" id="UP000616595">
    <property type="component" value="Unassembled WGS sequence"/>
</dbReference>
<proteinExistence type="predicted"/>
<evidence type="ECO:0000313" key="11">
    <source>
        <dbReference type="Proteomes" id="UP000616595"/>
    </source>
</evidence>
<dbReference type="RefSeq" id="WP_148565732.1">
    <property type="nucleotide sequence ID" value="NZ_RXYA01000001.1"/>
</dbReference>
<keyword evidence="5" id="KW-0479">Metal-binding</keyword>
<dbReference type="EC" id="2.3.1.169" evidence="1"/>
<dbReference type="GO" id="GO:0043884">
    <property type="term" value="F:CO-methylating acetyl-CoA synthase activity"/>
    <property type="evidence" value="ECO:0007669"/>
    <property type="project" value="UniProtKB-EC"/>
</dbReference>
<dbReference type="InterPro" id="IPR016099">
    <property type="entry name" value="Prismane-like_a/b-sand"/>
</dbReference>
<feature type="domain" description="Carbon monoxide dehydrogenase subunit alpha ,N-terminal" evidence="8">
    <location>
        <begin position="19"/>
        <end position="101"/>
    </location>
</feature>
<comment type="caution">
    <text evidence="10">The sequence shown here is derived from an EMBL/GenBank/DDBJ whole genome shotgun (WGS) entry which is preliminary data.</text>
</comment>
<dbReference type="Gene3D" id="3.40.50.2030">
    <property type="match status" value="1"/>
</dbReference>
<dbReference type="Gene3D" id="3.30.1650.10">
    <property type="entry name" value="Bifunctional carbon monoxide dehydrogenase/acetyl-coa synthase(codh/acs), Chain M, domain 3"/>
    <property type="match status" value="1"/>
</dbReference>
<sequence length="722" mass="79058">MNLLDIIYDGQAQYLQRAEEMVAKVVAEKGKETPVKFPGTAYALPCIYAITGKKITNVGELEEALALAKEYIHPAKTLQAGLDAGTASAMLAEIIEAVKFVYDPIPYKGRDAEDLNTADVRTLGFLPDAEVRSFGVALVTQDIPGVAVLIGEAPDSETLANVVKDYQQKGLLTFMVGKVIDQAIEQNIKMGVDLRVIPLGYEIESVIHVVSVAIRASLIFGATKPGDFLAHRTYTKDRVKAFVNVFGGWDNKIIAAGAAAIELGFPATVDKYINEVPTLLLYQPDYEKVVATSLEARGIKIKITEIDCPVSVSSAFEGERVRKDTMFAEFGGNRTPAWELVTSIDLADVEDHKITLIGPDIDDAMFEEGKTVRLPLGVLVEVAGKDMQADFETVLERRIHYFLNYVEGAMHVGQRNSSWIRLTKEAYGKGFRLKHIGEVLYAKMRDDFDKVVDKCQVTIYTNKEDVERLYAERAKPVYDKRDTRMAALTDDNVEEFYTCLLCQSFAPSHVCIVTPERLGLCGAVSWLDAKATKQLDPTGPNQPVVKGTAIDERLGIWDSVNEAVATNSQGAVESVTLYSILEDPMTSCGCFECICGIMPEANGVVIVNREHADITPVGMTFGELASMTGGGVQTPGFMGHGRQLLGSKKFMSAEGGLERIVWMPKALKDDVAERMNKAVKEMTGIDNFADMVCDETIAVDSEAVLEFLETKGHPALAMDPIM</sequence>
<evidence type="ECO:0000313" key="10">
    <source>
        <dbReference type="EMBL" id="MBC3887046.1"/>
    </source>
</evidence>
<dbReference type="InterPro" id="IPR011254">
    <property type="entry name" value="Prismane-like_sf"/>
</dbReference>
<accession>A0A923KW86</accession>
<dbReference type="Pfam" id="PF03598">
    <property type="entry name" value="CdhC"/>
    <property type="match status" value="1"/>
</dbReference>
<dbReference type="NCBIfam" id="NF003379">
    <property type="entry name" value="PRK04456.1"/>
    <property type="match status" value="1"/>
</dbReference>
<dbReference type="Pfam" id="PF19436">
    <property type="entry name" value="ACS_CODH_B_C"/>
    <property type="match status" value="1"/>
</dbReference>
<dbReference type="NCBIfam" id="NF040764">
    <property type="entry name" value="CODH_ACS_al_bet"/>
    <property type="match status" value="1"/>
</dbReference>
<dbReference type="GO" id="GO:0043885">
    <property type="term" value="F:anaerobic carbon-monoxide dehydrogenase activity"/>
    <property type="evidence" value="ECO:0007669"/>
    <property type="project" value="InterPro"/>
</dbReference>
<keyword evidence="7" id="KW-0411">Iron-sulfur</keyword>
<dbReference type="InterPro" id="IPR045822">
    <property type="entry name" value="ACS_CODH_B_C"/>
</dbReference>
<keyword evidence="11" id="KW-1185">Reference proteome</keyword>
<dbReference type="PANTHER" id="PTHR42281">
    <property type="match status" value="1"/>
</dbReference>
<dbReference type="PANTHER" id="PTHR42281:SF1">
    <property type="entry name" value="ACETYL-COA DECARBONYLASE_SYNTHASE COMPLEX SUBUNIT BETA 1"/>
    <property type="match status" value="1"/>
</dbReference>
<dbReference type="NCBIfam" id="NF007078">
    <property type="entry name" value="PRK09529.1"/>
    <property type="match status" value="1"/>
</dbReference>
<evidence type="ECO:0000256" key="7">
    <source>
        <dbReference type="ARBA" id="ARBA00023014"/>
    </source>
</evidence>
<keyword evidence="3" id="KW-0533">Nickel</keyword>
<protein>
    <recommendedName>
        <fullName evidence="1">CO-methylating acetyl-CoA synthase</fullName>
        <ecNumber evidence="1">2.3.1.169</ecNumber>
    </recommendedName>
</protein>
<dbReference type="SUPFAM" id="SSF56821">
    <property type="entry name" value="Prismane protein-like"/>
    <property type="match status" value="1"/>
</dbReference>
<evidence type="ECO:0000256" key="4">
    <source>
        <dbReference type="ARBA" id="ARBA00022679"/>
    </source>
</evidence>
<dbReference type="Gene3D" id="3.40.1470.10">
    <property type="entry name" value="Bifunctional carbon monoxide dehydrogenase/acetyl-coa synthase(codh/acs), Chain M, domain 5"/>
    <property type="match status" value="1"/>
</dbReference>
<evidence type="ECO:0000259" key="8">
    <source>
        <dbReference type="Pfam" id="PF18537"/>
    </source>
</evidence>
<evidence type="ECO:0000256" key="3">
    <source>
        <dbReference type="ARBA" id="ARBA00022596"/>
    </source>
</evidence>
<dbReference type="NCBIfam" id="TIGR00316">
    <property type="entry name" value="cdhC"/>
    <property type="match status" value="1"/>
</dbReference>
<dbReference type="GO" id="GO:0006084">
    <property type="term" value="P:acetyl-CoA metabolic process"/>
    <property type="evidence" value="ECO:0007669"/>
    <property type="project" value="InterPro"/>
</dbReference>
<evidence type="ECO:0000256" key="2">
    <source>
        <dbReference type="ARBA" id="ARBA00022485"/>
    </source>
</evidence>
<dbReference type="InterPro" id="IPR041350">
    <property type="entry name" value="CODH_A_N"/>
</dbReference>
<name>A0A923KW86_9FIRM</name>
<keyword evidence="2" id="KW-0004">4Fe-4S</keyword>
<dbReference type="OrthoDB" id="9759545at2"/>
<dbReference type="InterPro" id="IPR038571">
    <property type="entry name" value="CO_DH/Ac-CoA_synth_bsu_3_sf"/>
</dbReference>
<dbReference type="GO" id="GO:0051539">
    <property type="term" value="F:4 iron, 4 sulfur cluster binding"/>
    <property type="evidence" value="ECO:0007669"/>
    <property type="project" value="UniProtKB-KW"/>
</dbReference>
<dbReference type="InterPro" id="IPR004461">
    <property type="entry name" value="CO_DH/Ac-CoA_synth_bsu"/>
</dbReference>
<organism evidence="10 11">
    <name type="scientific">Acetobacterium paludosum</name>
    <dbReference type="NCBI Taxonomy" id="52693"/>
    <lineage>
        <taxon>Bacteria</taxon>
        <taxon>Bacillati</taxon>
        <taxon>Bacillota</taxon>
        <taxon>Clostridia</taxon>
        <taxon>Eubacteriales</taxon>
        <taxon>Eubacteriaceae</taxon>
        <taxon>Acetobacterium</taxon>
    </lineage>
</organism>
<keyword evidence="6" id="KW-0408">Iron</keyword>
<dbReference type="AlphaFoldDB" id="A0A923KW86"/>
<reference evidence="10" key="2">
    <citation type="submission" date="2020-10" db="EMBL/GenBank/DDBJ databases">
        <title>Comparative genomics of the Acetobacterium genus.</title>
        <authorList>
            <person name="Marshall C."/>
            <person name="May H."/>
            <person name="Norman S."/>
        </authorList>
    </citation>
    <scope>NUCLEOTIDE SEQUENCE</scope>
    <source>
        <strain evidence="10">DER-2019</strain>
    </source>
</reference>
<evidence type="ECO:0000256" key="5">
    <source>
        <dbReference type="ARBA" id="ARBA00022723"/>
    </source>
</evidence>
<evidence type="ECO:0000259" key="9">
    <source>
        <dbReference type="Pfam" id="PF19436"/>
    </source>
</evidence>
<keyword evidence="4" id="KW-0808">Transferase</keyword>
<evidence type="ECO:0000256" key="1">
    <source>
        <dbReference type="ARBA" id="ARBA00012244"/>
    </source>
</evidence>
<gene>
    <name evidence="10" type="primary">cdhC</name>
    <name evidence="10" type="ORF">GH810_01780</name>
</gene>
<feature type="domain" description="CO dehydrogenase/acetyl-CoA synthase complex beta subunit C-terminal" evidence="9">
    <location>
        <begin position="478"/>
        <end position="722"/>
    </location>
</feature>
<reference evidence="10" key="1">
    <citation type="submission" date="2019-10" db="EMBL/GenBank/DDBJ databases">
        <authorList>
            <person name="Ross D.E."/>
            <person name="Gulliver D."/>
        </authorList>
    </citation>
    <scope>NUCLEOTIDE SEQUENCE</scope>
    <source>
        <strain evidence="10">DER-2019</strain>
    </source>
</reference>